<evidence type="ECO:0000256" key="2">
    <source>
        <dbReference type="ARBA" id="ARBA00018672"/>
    </source>
</evidence>
<dbReference type="CDD" id="cd17574">
    <property type="entry name" value="REC_OmpR"/>
    <property type="match status" value="1"/>
</dbReference>
<evidence type="ECO:0000256" key="1">
    <source>
        <dbReference type="ARBA" id="ARBA00004496"/>
    </source>
</evidence>
<keyword evidence="5" id="KW-0843">Virulence</keyword>
<dbReference type="GO" id="GO:0000156">
    <property type="term" value="F:phosphorelay response regulator activity"/>
    <property type="evidence" value="ECO:0007669"/>
    <property type="project" value="TreeGrafter"/>
</dbReference>
<dbReference type="InterPro" id="IPR001789">
    <property type="entry name" value="Sig_transdc_resp-reg_receiver"/>
</dbReference>
<keyword evidence="4" id="KW-0805">Transcription regulation</keyword>
<dbReference type="Gene3D" id="1.10.10.10">
    <property type="entry name" value="Winged helix-like DNA-binding domain superfamily/Winged helix DNA-binding domain"/>
    <property type="match status" value="1"/>
</dbReference>
<dbReference type="GO" id="GO:0032993">
    <property type="term" value="C:protein-DNA complex"/>
    <property type="evidence" value="ECO:0007669"/>
    <property type="project" value="TreeGrafter"/>
</dbReference>
<dbReference type="GO" id="GO:0005829">
    <property type="term" value="C:cytosol"/>
    <property type="evidence" value="ECO:0007669"/>
    <property type="project" value="TreeGrafter"/>
</dbReference>
<dbReference type="PROSITE" id="PS51755">
    <property type="entry name" value="OMPR_PHOB"/>
    <property type="match status" value="1"/>
</dbReference>
<feature type="DNA-binding region" description="OmpR/PhoB-type" evidence="13">
    <location>
        <begin position="125"/>
        <end position="222"/>
    </location>
</feature>
<dbReference type="InterPro" id="IPR001867">
    <property type="entry name" value="OmpR/PhoB-type_DNA-bd"/>
</dbReference>
<dbReference type="EMBL" id="DXCH01000044">
    <property type="protein sequence ID" value="HIZ06629.1"/>
    <property type="molecule type" value="Genomic_DNA"/>
</dbReference>
<dbReference type="SUPFAM" id="SSF52172">
    <property type="entry name" value="CheY-like"/>
    <property type="match status" value="1"/>
</dbReference>
<dbReference type="InterPro" id="IPR036388">
    <property type="entry name" value="WH-like_DNA-bd_sf"/>
</dbReference>
<evidence type="ECO:0000256" key="3">
    <source>
        <dbReference type="ARBA" id="ARBA00022490"/>
    </source>
</evidence>
<keyword evidence="8" id="KW-0804">Transcription</keyword>
<evidence type="ECO:0000256" key="4">
    <source>
        <dbReference type="ARBA" id="ARBA00023015"/>
    </source>
</evidence>
<organism evidence="16 17">
    <name type="scientific">Candidatus Eubacterium avistercoris</name>
    <dbReference type="NCBI Taxonomy" id="2838567"/>
    <lineage>
        <taxon>Bacteria</taxon>
        <taxon>Bacillati</taxon>
        <taxon>Bacillota</taxon>
        <taxon>Clostridia</taxon>
        <taxon>Eubacteriales</taxon>
        <taxon>Eubacteriaceae</taxon>
        <taxon>Eubacterium</taxon>
    </lineage>
</organism>
<evidence type="ECO:0000256" key="12">
    <source>
        <dbReference type="PROSITE-ProRule" id="PRU00169"/>
    </source>
</evidence>
<dbReference type="Pfam" id="PF00072">
    <property type="entry name" value="Response_reg"/>
    <property type="match status" value="1"/>
</dbReference>
<dbReference type="PROSITE" id="PS50110">
    <property type="entry name" value="RESPONSE_REGULATORY"/>
    <property type="match status" value="1"/>
</dbReference>
<evidence type="ECO:0000259" key="14">
    <source>
        <dbReference type="PROSITE" id="PS50110"/>
    </source>
</evidence>
<sequence>MNHILVVEDDIRFNQIVCEYLNKNHFQAEGCLNPKEAYDLLYKKTYDLLISDIMMPKVNGIDFAQTVRETDANIPILFVSALDDTVSKKRGFGAGIDDYMVKPVDLEELLLRVNALLQRSQINSRNELKIGKLLLIRDEMSAFVDGEEIAIMPKEFQILYKLLSYPKKIFTRSELLNEYWASASESSLRSVDVYITKLRKKFEGCDSFEIVTVHGFGYKAVIKEP</sequence>
<reference evidence="16" key="2">
    <citation type="submission" date="2021-04" db="EMBL/GenBank/DDBJ databases">
        <authorList>
            <person name="Gilroy R."/>
        </authorList>
    </citation>
    <scope>NUCLEOTIDE SEQUENCE</scope>
    <source>
        <strain evidence="16">CHK192-9172</strain>
    </source>
</reference>
<evidence type="ECO:0000256" key="11">
    <source>
        <dbReference type="ARBA" id="ARBA00039976"/>
    </source>
</evidence>
<comment type="function">
    <text evidence="9">May play the central regulatory role in sporulation. It may be an element of the effector pathway responsible for the activation of sporulation genes in response to nutritional stress. Spo0A may act in concert with spo0H (a sigma factor) to control the expression of some genes that are critical to the sporulation process.</text>
</comment>
<feature type="domain" description="OmpR/PhoB-type" evidence="15">
    <location>
        <begin position="125"/>
        <end position="222"/>
    </location>
</feature>
<gene>
    <name evidence="16" type="ORF">IAA08_01695</name>
</gene>
<evidence type="ECO:0000256" key="10">
    <source>
        <dbReference type="ARBA" id="ARBA00037471"/>
    </source>
</evidence>
<dbReference type="Gene3D" id="3.40.50.2300">
    <property type="match status" value="1"/>
</dbReference>
<comment type="function">
    <text evidence="10">Member of the two-component regulatory system HssS/HssR involved in intracellular heme homeostasis and tempering of staphylococcal virulence. Phosphorylated HssR binds to a direct repeat sequence within hrtAB promoter and activates the expression of hrtAB, an efflux pump, in response to extracellular heme, hemin, hemoglobin or blood.</text>
</comment>
<evidence type="ECO:0000256" key="7">
    <source>
        <dbReference type="ARBA" id="ARBA00023159"/>
    </source>
</evidence>
<feature type="modified residue" description="4-aspartylphosphate" evidence="12">
    <location>
        <position position="52"/>
    </location>
</feature>
<keyword evidence="3" id="KW-0963">Cytoplasm</keyword>
<evidence type="ECO:0000256" key="5">
    <source>
        <dbReference type="ARBA" id="ARBA00023026"/>
    </source>
</evidence>
<name>A0A9D2D186_9FIRM</name>
<dbReference type="InterPro" id="IPR039420">
    <property type="entry name" value="WalR-like"/>
</dbReference>
<accession>A0A9D2D186</accession>
<feature type="domain" description="Response regulatory" evidence="14">
    <location>
        <begin position="3"/>
        <end position="117"/>
    </location>
</feature>
<dbReference type="GO" id="GO:0000976">
    <property type="term" value="F:transcription cis-regulatory region binding"/>
    <property type="evidence" value="ECO:0007669"/>
    <property type="project" value="TreeGrafter"/>
</dbReference>
<evidence type="ECO:0000259" key="15">
    <source>
        <dbReference type="PROSITE" id="PS51755"/>
    </source>
</evidence>
<dbReference type="Proteomes" id="UP000824024">
    <property type="component" value="Unassembled WGS sequence"/>
</dbReference>
<keyword evidence="6 13" id="KW-0238">DNA-binding</keyword>
<dbReference type="AlphaFoldDB" id="A0A9D2D186"/>
<evidence type="ECO:0000256" key="13">
    <source>
        <dbReference type="PROSITE-ProRule" id="PRU01091"/>
    </source>
</evidence>
<keyword evidence="12" id="KW-0597">Phosphoprotein</keyword>
<keyword evidence="7" id="KW-0010">Activator</keyword>
<dbReference type="GO" id="GO:0006355">
    <property type="term" value="P:regulation of DNA-templated transcription"/>
    <property type="evidence" value="ECO:0007669"/>
    <property type="project" value="InterPro"/>
</dbReference>
<dbReference type="CDD" id="cd00383">
    <property type="entry name" value="trans_reg_C"/>
    <property type="match status" value="1"/>
</dbReference>
<evidence type="ECO:0000256" key="9">
    <source>
        <dbReference type="ARBA" id="ARBA00024867"/>
    </source>
</evidence>
<proteinExistence type="predicted"/>
<evidence type="ECO:0000256" key="8">
    <source>
        <dbReference type="ARBA" id="ARBA00023163"/>
    </source>
</evidence>
<comment type="caution">
    <text evidence="16">The sequence shown here is derived from an EMBL/GenBank/DDBJ whole genome shotgun (WGS) entry which is preliminary data.</text>
</comment>
<evidence type="ECO:0000313" key="17">
    <source>
        <dbReference type="Proteomes" id="UP000824024"/>
    </source>
</evidence>
<dbReference type="Pfam" id="PF00486">
    <property type="entry name" value="Trans_reg_C"/>
    <property type="match status" value="1"/>
</dbReference>
<evidence type="ECO:0000256" key="6">
    <source>
        <dbReference type="ARBA" id="ARBA00023125"/>
    </source>
</evidence>
<comment type="subcellular location">
    <subcellularLocation>
        <location evidence="1">Cytoplasm</location>
    </subcellularLocation>
</comment>
<dbReference type="SMART" id="SM00862">
    <property type="entry name" value="Trans_reg_C"/>
    <property type="match status" value="1"/>
</dbReference>
<dbReference type="SMART" id="SM00448">
    <property type="entry name" value="REC"/>
    <property type="match status" value="1"/>
</dbReference>
<reference evidence="16" key="1">
    <citation type="journal article" date="2021" name="PeerJ">
        <title>Extensive microbial diversity within the chicken gut microbiome revealed by metagenomics and culture.</title>
        <authorList>
            <person name="Gilroy R."/>
            <person name="Ravi A."/>
            <person name="Getino M."/>
            <person name="Pursley I."/>
            <person name="Horton D.L."/>
            <person name="Alikhan N.F."/>
            <person name="Baker D."/>
            <person name="Gharbi K."/>
            <person name="Hall N."/>
            <person name="Watson M."/>
            <person name="Adriaenssens E.M."/>
            <person name="Foster-Nyarko E."/>
            <person name="Jarju S."/>
            <person name="Secka A."/>
            <person name="Antonio M."/>
            <person name="Oren A."/>
            <person name="Chaudhuri R.R."/>
            <person name="La Ragione R."/>
            <person name="Hildebrand F."/>
            <person name="Pallen M.J."/>
        </authorList>
    </citation>
    <scope>NUCLEOTIDE SEQUENCE</scope>
    <source>
        <strain evidence="16">CHK192-9172</strain>
    </source>
</reference>
<protein>
    <recommendedName>
        <fullName evidence="11">Heme response regulator HssR</fullName>
    </recommendedName>
    <alternativeName>
        <fullName evidence="2">Stage 0 sporulation protein A homolog</fullName>
    </alternativeName>
</protein>
<dbReference type="PANTHER" id="PTHR48111">
    <property type="entry name" value="REGULATOR OF RPOS"/>
    <property type="match status" value="1"/>
</dbReference>
<evidence type="ECO:0000313" key="16">
    <source>
        <dbReference type="EMBL" id="HIZ06629.1"/>
    </source>
</evidence>
<dbReference type="InterPro" id="IPR011006">
    <property type="entry name" value="CheY-like_superfamily"/>
</dbReference>
<dbReference type="PANTHER" id="PTHR48111:SF49">
    <property type="entry name" value="HEME RESPONSE REGULATOR HSSR"/>
    <property type="match status" value="1"/>
</dbReference>